<organism evidence="2 3">
    <name type="scientific">Streptomyces canarius</name>
    <dbReference type="NCBI Taxonomy" id="285453"/>
    <lineage>
        <taxon>Bacteria</taxon>
        <taxon>Bacillati</taxon>
        <taxon>Actinomycetota</taxon>
        <taxon>Actinomycetes</taxon>
        <taxon>Kitasatosporales</taxon>
        <taxon>Streptomycetaceae</taxon>
        <taxon>Streptomyces</taxon>
    </lineage>
</organism>
<accession>A0ABQ3D280</accession>
<feature type="region of interest" description="Disordered" evidence="1">
    <location>
        <begin position="1"/>
        <end position="40"/>
    </location>
</feature>
<feature type="region of interest" description="Disordered" evidence="1">
    <location>
        <begin position="56"/>
        <end position="75"/>
    </location>
</feature>
<sequence length="75" mass="7902">MPRTGGAGHSGPGLGRIPDGGGHKVLGRAAGRANEDRRGGTGYAYLHTALDDHSRLAYTKDPPDEKATPYADFLR</sequence>
<dbReference type="EMBL" id="BMVN01000030">
    <property type="protein sequence ID" value="GHA51588.1"/>
    <property type="molecule type" value="Genomic_DNA"/>
</dbReference>
<dbReference type="Proteomes" id="UP000653644">
    <property type="component" value="Unassembled WGS sequence"/>
</dbReference>
<evidence type="ECO:0000313" key="2">
    <source>
        <dbReference type="EMBL" id="GHA51588.1"/>
    </source>
</evidence>
<evidence type="ECO:0000313" key="3">
    <source>
        <dbReference type="Proteomes" id="UP000653644"/>
    </source>
</evidence>
<feature type="compositionally biased region" description="Gly residues" evidence="1">
    <location>
        <begin position="1"/>
        <end position="24"/>
    </location>
</feature>
<comment type="caution">
    <text evidence="2">The sequence shown here is derived from an EMBL/GenBank/DDBJ whole genome shotgun (WGS) entry which is preliminary data.</text>
</comment>
<proteinExistence type="predicted"/>
<name>A0ABQ3D280_9ACTN</name>
<reference evidence="3" key="1">
    <citation type="journal article" date="2019" name="Int. J. Syst. Evol. Microbiol.">
        <title>The Global Catalogue of Microorganisms (GCM) 10K type strain sequencing project: providing services to taxonomists for standard genome sequencing and annotation.</title>
        <authorList>
            <consortium name="The Broad Institute Genomics Platform"/>
            <consortium name="The Broad Institute Genome Sequencing Center for Infectious Disease"/>
            <person name="Wu L."/>
            <person name="Ma J."/>
        </authorList>
    </citation>
    <scope>NUCLEOTIDE SEQUENCE [LARGE SCALE GENOMIC DNA]</scope>
    <source>
        <strain evidence="3">JCM 4733</strain>
    </source>
</reference>
<protein>
    <recommendedName>
        <fullName evidence="4">Integrase catalytic domain-containing protein</fullName>
    </recommendedName>
</protein>
<gene>
    <name evidence="2" type="ORF">GCM10010345_65150</name>
</gene>
<evidence type="ECO:0008006" key="4">
    <source>
        <dbReference type="Google" id="ProtNLM"/>
    </source>
</evidence>
<evidence type="ECO:0000256" key="1">
    <source>
        <dbReference type="SAM" id="MobiDB-lite"/>
    </source>
</evidence>
<keyword evidence="3" id="KW-1185">Reference proteome</keyword>